<reference evidence="1 2" key="1">
    <citation type="submission" date="2023-03" db="EMBL/GenBank/DDBJ databases">
        <title>High recombination rates correlate with genetic variation in Cardiocondyla obscurior ants.</title>
        <authorList>
            <person name="Errbii M."/>
        </authorList>
    </citation>
    <scope>NUCLEOTIDE SEQUENCE [LARGE SCALE GENOMIC DNA]</scope>
    <source>
        <strain evidence="1">Alpha-2009</strain>
        <tissue evidence="1">Whole body</tissue>
    </source>
</reference>
<name>A0AAW2GUE3_9HYME</name>
<dbReference type="AlphaFoldDB" id="A0AAW2GUE3"/>
<dbReference type="EMBL" id="JADYXP020000002">
    <property type="protein sequence ID" value="KAL0130880.1"/>
    <property type="molecule type" value="Genomic_DNA"/>
</dbReference>
<proteinExistence type="predicted"/>
<gene>
    <name evidence="1" type="ORF">PUN28_002466</name>
</gene>
<keyword evidence="2" id="KW-1185">Reference proteome</keyword>
<sequence length="137" mass="16484">MIITLTLCCVFCQDYNIEFLRWSRGRSSSSRAPHWITLFPRRPSRRVRFPRLYATPRRSSFISRADLREARALACTYHRYRFKGNGKGNYSLLHNFLPVQVFVHSREWIKANLDQNVKYNKNHGMKKRRRKISRDVH</sequence>
<dbReference type="Proteomes" id="UP001430953">
    <property type="component" value="Unassembled WGS sequence"/>
</dbReference>
<organism evidence="1 2">
    <name type="scientific">Cardiocondyla obscurior</name>
    <dbReference type="NCBI Taxonomy" id="286306"/>
    <lineage>
        <taxon>Eukaryota</taxon>
        <taxon>Metazoa</taxon>
        <taxon>Ecdysozoa</taxon>
        <taxon>Arthropoda</taxon>
        <taxon>Hexapoda</taxon>
        <taxon>Insecta</taxon>
        <taxon>Pterygota</taxon>
        <taxon>Neoptera</taxon>
        <taxon>Endopterygota</taxon>
        <taxon>Hymenoptera</taxon>
        <taxon>Apocrita</taxon>
        <taxon>Aculeata</taxon>
        <taxon>Formicoidea</taxon>
        <taxon>Formicidae</taxon>
        <taxon>Myrmicinae</taxon>
        <taxon>Cardiocondyla</taxon>
    </lineage>
</organism>
<evidence type="ECO:0000313" key="2">
    <source>
        <dbReference type="Proteomes" id="UP001430953"/>
    </source>
</evidence>
<comment type="caution">
    <text evidence="1">The sequence shown here is derived from an EMBL/GenBank/DDBJ whole genome shotgun (WGS) entry which is preliminary data.</text>
</comment>
<evidence type="ECO:0000313" key="1">
    <source>
        <dbReference type="EMBL" id="KAL0130880.1"/>
    </source>
</evidence>
<accession>A0AAW2GUE3</accession>
<protein>
    <submittedName>
        <fullName evidence="1">Uncharacterized protein</fullName>
    </submittedName>
</protein>